<name>A0ABY8L437_9FLAO</name>
<accession>A0ABY8L437</accession>
<evidence type="ECO:0000313" key="1">
    <source>
        <dbReference type="EMBL" id="WGH76194.1"/>
    </source>
</evidence>
<evidence type="ECO:0000313" key="2">
    <source>
        <dbReference type="Proteomes" id="UP001232001"/>
    </source>
</evidence>
<gene>
    <name evidence="1" type="ORF">P8625_03235</name>
</gene>
<proteinExistence type="predicted"/>
<sequence length="105" mass="12658">MNELIEHAQYHKKAYSDGFITFLSKHYGKLKAEHAKKHQEERKEHEKLPFQFDFHVVDFHKITFNNFAVFISSSITFVEKKDFFHHHNFYNSPDSLGIFQPPRYI</sequence>
<dbReference type="RefSeq" id="WP_279652063.1">
    <property type="nucleotide sequence ID" value="NZ_CP122539.1"/>
</dbReference>
<protein>
    <submittedName>
        <fullName evidence="1">Uncharacterized protein</fullName>
    </submittedName>
</protein>
<keyword evidence="2" id="KW-1185">Reference proteome</keyword>
<organism evidence="1 2">
    <name type="scientific">Tenacibaculum tangerinum</name>
    <dbReference type="NCBI Taxonomy" id="3038772"/>
    <lineage>
        <taxon>Bacteria</taxon>
        <taxon>Pseudomonadati</taxon>
        <taxon>Bacteroidota</taxon>
        <taxon>Flavobacteriia</taxon>
        <taxon>Flavobacteriales</taxon>
        <taxon>Flavobacteriaceae</taxon>
        <taxon>Tenacibaculum</taxon>
    </lineage>
</organism>
<reference evidence="1 2" key="1">
    <citation type="submission" date="2023-04" db="EMBL/GenBank/DDBJ databases">
        <title>Tenacibaculum tangerinum sp. nov., isolated from sea tidal flat of South Korea.</title>
        <authorList>
            <person name="Lee S.H."/>
            <person name="Kim J.-J."/>
        </authorList>
    </citation>
    <scope>NUCLEOTIDE SEQUENCE [LARGE SCALE GENOMIC DNA]</scope>
    <source>
        <strain evidence="1 2">GRR-S3-23</strain>
    </source>
</reference>
<dbReference type="Proteomes" id="UP001232001">
    <property type="component" value="Chromosome"/>
</dbReference>
<dbReference type="EMBL" id="CP122539">
    <property type="protein sequence ID" value="WGH76194.1"/>
    <property type="molecule type" value="Genomic_DNA"/>
</dbReference>